<dbReference type="AlphaFoldDB" id="A0A267G9Z0"/>
<feature type="compositionally biased region" description="Low complexity" evidence="1">
    <location>
        <begin position="49"/>
        <end position="69"/>
    </location>
</feature>
<gene>
    <name evidence="3" type="ORF">BOX15_Mlig006550g2</name>
</gene>
<evidence type="ECO:0000259" key="2">
    <source>
        <dbReference type="PROSITE" id="PS01179"/>
    </source>
</evidence>
<name>A0A267G9Z0_9PLAT</name>
<dbReference type="InterPro" id="IPR051133">
    <property type="entry name" value="Adapter_Engulfment-Domain"/>
</dbReference>
<dbReference type="STRING" id="282301.A0A267G9Z0"/>
<feature type="compositionally biased region" description="Polar residues" evidence="1">
    <location>
        <begin position="32"/>
        <end position="41"/>
    </location>
</feature>
<feature type="region of interest" description="Disordered" evidence="1">
    <location>
        <begin position="124"/>
        <end position="159"/>
    </location>
</feature>
<dbReference type="Proteomes" id="UP000215902">
    <property type="component" value="Unassembled WGS sequence"/>
</dbReference>
<feature type="domain" description="PID" evidence="2">
    <location>
        <begin position="244"/>
        <end position="306"/>
    </location>
</feature>
<dbReference type="InterPro" id="IPR006020">
    <property type="entry name" value="PTB/PI_dom"/>
</dbReference>
<keyword evidence="4" id="KW-1185">Reference proteome</keyword>
<evidence type="ECO:0000256" key="1">
    <source>
        <dbReference type="SAM" id="MobiDB-lite"/>
    </source>
</evidence>
<feature type="compositionally biased region" description="Low complexity" evidence="1">
    <location>
        <begin position="128"/>
        <end position="141"/>
    </location>
</feature>
<dbReference type="Gene3D" id="2.30.29.30">
    <property type="entry name" value="Pleckstrin-homology domain (PH domain)/Phosphotyrosine-binding domain (PTB)"/>
    <property type="match status" value="1"/>
</dbReference>
<reference evidence="3 4" key="1">
    <citation type="submission" date="2017-06" db="EMBL/GenBank/DDBJ databases">
        <title>A platform for efficient transgenesis in Macrostomum lignano, a flatworm model organism for stem cell research.</title>
        <authorList>
            <person name="Berezikov E."/>
        </authorList>
    </citation>
    <scope>NUCLEOTIDE SEQUENCE [LARGE SCALE GENOMIC DNA]</scope>
    <source>
        <strain evidence="3">DV1</strain>
        <tissue evidence="3">Whole organism</tissue>
    </source>
</reference>
<dbReference type="PANTHER" id="PTHR11232:SF57">
    <property type="entry name" value="RE46159P"/>
    <property type="match status" value="1"/>
</dbReference>
<dbReference type="OrthoDB" id="9994289at2759"/>
<dbReference type="EMBL" id="NIVC01000486">
    <property type="protein sequence ID" value="PAA82214.1"/>
    <property type="molecule type" value="Genomic_DNA"/>
</dbReference>
<feature type="region of interest" description="Disordered" evidence="1">
    <location>
        <begin position="312"/>
        <end position="334"/>
    </location>
</feature>
<dbReference type="PROSITE" id="PS01179">
    <property type="entry name" value="PID"/>
    <property type="match status" value="1"/>
</dbReference>
<dbReference type="Pfam" id="PF00640">
    <property type="entry name" value="PID"/>
    <property type="match status" value="1"/>
</dbReference>
<dbReference type="SMART" id="SM00462">
    <property type="entry name" value="PTB"/>
    <property type="match status" value="1"/>
</dbReference>
<organism evidence="3 4">
    <name type="scientific">Macrostomum lignano</name>
    <dbReference type="NCBI Taxonomy" id="282301"/>
    <lineage>
        <taxon>Eukaryota</taxon>
        <taxon>Metazoa</taxon>
        <taxon>Spiralia</taxon>
        <taxon>Lophotrochozoa</taxon>
        <taxon>Platyhelminthes</taxon>
        <taxon>Rhabditophora</taxon>
        <taxon>Macrostomorpha</taxon>
        <taxon>Macrostomida</taxon>
        <taxon>Macrostomidae</taxon>
        <taxon>Macrostomum</taxon>
    </lineage>
</organism>
<proteinExistence type="predicted"/>
<evidence type="ECO:0000313" key="3">
    <source>
        <dbReference type="EMBL" id="PAA82214.1"/>
    </source>
</evidence>
<comment type="caution">
    <text evidence="3">The sequence shown here is derived from an EMBL/GenBank/DDBJ whole genome shotgun (WGS) entry which is preliminary data.</text>
</comment>
<evidence type="ECO:0000313" key="4">
    <source>
        <dbReference type="Proteomes" id="UP000215902"/>
    </source>
</evidence>
<accession>A0A267G9Z0</accession>
<feature type="region of interest" description="Disordered" evidence="1">
    <location>
        <begin position="25"/>
        <end position="110"/>
    </location>
</feature>
<protein>
    <recommendedName>
        <fullName evidence="2">PID domain-containing protein</fullName>
    </recommendedName>
</protein>
<sequence length="334" mass="36015">MSAEGDQSVSASHLSTVIEEEDLYDNHLLYSSGGTTASQTPTDDESTSRRSSQISESSAAEAATSGPSTVPKKSSVRRPIETGASSGARQLVEKRRNQAPSAPAAKAEKKSIFTLGHVRKIFGPQKHQQQQPQQQQSSNSRRSSDGSGGGSEESELTQRRLSQIKVDSLPAVFLVKYLGLASAAGLFGVDSIRRPVDELVKAAGKRRAKTGRPLPIAQLTVLQQGVSVRPHPQSEGGRVDKAFHPIEGVSYAAVDPTMRRIFCLVVLPEADQQQQQQQQKPECHAFVCNSAETAHRLVLAVTFAFESATSAASAATGSRRRDDEGEENYYQKMV</sequence>
<dbReference type="SUPFAM" id="SSF50729">
    <property type="entry name" value="PH domain-like"/>
    <property type="match status" value="1"/>
</dbReference>
<dbReference type="InterPro" id="IPR011993">
    <property type="entry name" value="PH-like_dom_sf"/>
</dbReference>
<dbReference type="PANTHER" id="PTHR11232">
    <property type="entry name" value="PHOSPHOTYROSINE INTERACTION DOMAIN-CONTAINING FAMILY MEMBER"/>
    <property type="match status" value="1"/>
</dbReference>